<gene>
    <name evidence="10" type="ORF">PB01_14150</name>
</gene>
<dbReference type="OrthoDB" id="2360475at2"/>
<organism evidence="10 11">
    <name type="scientific">Psychrobacillus glaciei</name>
    <dbReference type="NCBI Taxonomy" id="2283160"/>
    <lineage>
        <taxon>Bacteria</taxon>
        <taxon>Bacillati</taxon>
        <taxon>Bacillota</taxon>
        <taxon>Bacilli</taxon>
        <taxon>Bacillales</taxon>
        <taxon>Bacillaceae</taxon>
        <taxon>Psychrobacillus</taxon>
    </lineage>
</organism>
<evidence type="ECO:0000256" key="5">
    <source>
        <dbReference type="ARBA" id="ARBA00022989"/>
    </source>
</evidence>
<evidence type="ECO:0000259" key="9">
    <source>
        <dbReference type="Pfam" id="PF13807"/>
    </source>
</evidence>
<evidence type="ECO:0000256" key="4">
    <source>
        <dbReference type="ARBA" id="ARBA00022692"/>
    </source>
</evidence>
<keyword evidence="3" id="KW-1003">Cell membrane</keyword>
<feature type="domain" description="Tyrosine-protein kinase G-rich" evidence="9">
    <location>
        <begin position="142"/>
        <end position="194"/>
    </location>
</feature>
<accession>A0A5J6SSK7</accession>
<dbReference type="AlphaFoldDB" id="A0A5J6SSK7"/>
<feature type="domain" description="Polysaccharide chain length determinant N-terminal" evidence="8">
    <location>
        <begin position="3"/>
        <end position="94"/>
    </location>
</feature>
<evidence type="ECO:0000256" key="1">
    <source>
        <dbReference type="ARBA" id="ARBA00004651"/>
    </source>
</evidence>
<dbReference type="GO" id="GO:0005886">
    <property type="term" value="C:plasma membrane"/>
    <property type="evidence" value="ECO:0007669"/>
    <property type="project" value="UniProtKB-SubCell"/>
</dbReference>
<dbReference type="KEGG" id="psyo:PB01_14150"/>
<comment type="subcellular location">
    <subcellularLocation>
        <location evidence="1">Cell membrane</location>
        <topology evidence="1">Multi-pass membrane protein</topology>
    </subcellularLocation>
</comment>
<dbReference type="Proteomes" id="UP000325517">
    <property type="component" value="Chromosome"/>
</dbReference>
<dbReference type="PANTHER" id="PTHR32309:SF13">
    <property type="entry name" value="FERRIC ENTEROBACTIN TRANSPORT PROTEIN FEPE"/>
    <property type="match status" value="1"/>
</dbReference>
<evidence type="ECO:0000256" key="7">
    <source>
        <dbReference type="SAM" id="Phobius"/>
    </source>
</evidence>
<feature type="transmembrane region" description="Helical" evidence="7">
    <location>
        <begin position="174"/>
        <end position="195"/>
    </location>
</feature>
<evidence type="ECO:0000256" key="2">
    <source>
        <dbReference type="ARBA" id="ARBA00006683"/>
    </source>
</evidence>
<feature type="transmembrane region" description="Helical" evidence="7">
    <location>
        <begin position="18"/>
        <end position="40"/>
    </location>
</feature>
<dbReference type="Pfam" id="PF13807">
    <property type="entry name" value="GNVR"/>
    <property type="match status" value="1"/>
</dbReference>
<reference evidence="10 11" key="1">
    <citation type="submission" date="2018-07" db="EMBL/GenBank/DDBJ databases">
        <title>Complete genome sequence of Psychrobacillus sp. PB01, isolated from iceberg, and comparative genome analysis of Psychrobacillus strains.</title>
        <authorList>
            <person name="Lee P.C."/>
        </authorList>
    </citation>
    <scope>NUCLEOTIDE SEQUENCE [LARGE SCALE GENOMIC DNA]</scope>
    <source>
        <strain evidence="10 11">PB01</strain>
    </source>
</reference>
<evidence type="ECO:0000256" key="6">
    <source>
        <dbReference type="ARBA" id="ARBA00023136"/>
    </source>
</evidence>
<evidence type="ECO:0000313" key="11">
    <source>
        <dbReference type="Proteomes" id="UP000325517"/>
    </source>
</evidence>
<name>A0A5J6SSK7_9BACI</name>
<keyword evidence="11" id="KW-1185">Reference proteome</keyword>
<keyword evidence="6 7" id="KW-0472">Membrane</keyword>
<sequence>MEETISLHEIFKIVKKRIVLIFSTLFIALTIAGTTSYFFLTPIYQASTQILINQKEFIQNKFNSQDIETNLQLINTYNVIIKSPVILSKVIDKLNLNSTPALLNTKITVNSEQNSQVINVRVEDPELQKAIDIANMTAVVFQEEIRTLMNVDNVNILSQAVFTKNISPIKPKPILNLAIAAVIGLMLGIGITFLLEFLDTAVKTEEDIEELLGLPLLGLISPISYKKIGKNKRID</sequence>
<dbReference type="GO" id="GO:0004713">
    <property type="term" value="F:protein tyrosine kinase activity"/>
    <property type="evidence" value="ECO:0007669"/>
    <property type="project" value="TreeGrafter"/>
</dbReference>
<comment type="similarity">
    <text evidence="2">Belongs to the CpsC/CapA family.</text>
</comment>
<dbReference type="Pfam" id="PF02706">
    <property type="entry name" value="Wzz"/>
    <property type="match status" value="1"/>
</dbReference>
<evidence type="ECO:0000259" key="8">
    <source>
        <dbReference type="Pfam" id="PF02706"/>
    </source>
</evidence>
<dbReference type="InterPro" id="IPR032807">
    <property type="entry name" value="GNVR"/>
</dbReference>
<dbReference type="InterPro" id="IPR003856">
    <property type="entry name" value="LPS_length_determ_N"/>
</dbReference>
<proteinExistence type="inferred from homology"/>
<dbReference type="PANTHER" id="PTHR32309">
    <property type="entry name" value="TYROSINE-PROTEIN KINASE"/>
    <property type="match status" value="1"/>
</dbReference>
<keyword evidence="5 7" id="KW-1133">Transmembrane helix</keyword>
<evidence type="ECO:0000256" key="3">
    <source>
        <dbReference type="ARBA" id="ARBA00022475"/>
    </source>
</evidence>
<dbReference type="EMBL" id="CP031223">
    <property type="protein sequence ID" value="QFF99874.1"/>
    <property type="molecule type" value="Genomic_DNA"/>
</dbReference>
<dbReference type="InterPro" id="IPR050445">
    <property type="entry name" value="Bact_polysacc_biosynth/exp"/>
</dbReference>
<protein>
    <submittedName>
        <fullName evidence="10">Capsular biosynthesis protein</fullName>
    </submittedName>
</protein>
<keyword evidence="4 7" id="KW-0812">Transmembrane</keyword>
<dbReference type="RefSeq" id="WP_151700773.1">
    <property type="nucleotide sequence ID" value="NZ_CP031223.1"/>
</dbReference>
<evidence type="ECO:0000313" key="10">
    <source>
        <dbReference type="EMBL" id="QFF99874.1"/>
    </source>
</evidence>